<protein>
    <submittedName>
        <fullName evidence="2">Putative LRR receptor-like serine/threonine-protein kinase At1g56130</fullName>
    </submittedName>
</protein>
<keyword evidence="2" id="KW-0418">Kinase</keyword>
<keyword evidence="1" id="KW-0812">Transmembrane</keyword>
<keyword evidence="1" id="KW-0472">Membrane</keyword>
<evidence type="ECO:0000313" key="3">
    <source>
        <dbReference type="EMBL" id="MBX34629.1"/>
    </source>
</evidence>
<proteinExistence type="predicted"/>
<organism evidence="3">
    <name type="scientific">Rhizophora mucronata</name>
    <name type="common">Asiatic mangrove</name>
    <dbReference type="NCBI Taxonomy" id="61149"/>
    <lineage>
        <taxon>Eukaryota</taxon>
        <taxon>Viridiplantae</taxon>
        <taxon>Streptophyta</taxon>
        <taxon>Embryophyta</taxon>
        <taxon>Tracheophyta</taxon>
        <taxon>Spermatophyta</taxon>
        <taxon>Magnoliopsida</taxon>
        <taxon>eudicotyledons</taxon>
        <taxon>Gunneridae</taxon>
        <taxon>Pentapetalae</taxon>
        <taxon>rosids</taxon>
        <taxon>fabids</taxon>
        <taxon>Malpighiales</taxon>
        <taxon>Rhizophoraceae</taxon>
        <taxon>Rhizophora</taxon>
    </lineage>
</organism>
<name>A0A2P2MWM5_RHIMU</name>
<keyword evidence="2" id="KW-0675">Receptor</keyword>
<dbReference type="GO" id="GO:0016301">
    <property type="term" value="F:kinase activity"/>
    <property type="evidence" value="ECO:0007669"/>
    <property type="project" value="UniProtKB-KW"/>
</dbReference>
<dbReference type="EMBL" id="GGEC01054145">
    <property type="protein sequence ID" value="MBX34629.1"/>
    <property type="molecule type" value="Transcribed_RNA"/>
</dbReference>
<accession>A0A2P2MWM5</accession>
<dbReference type="EMBL" id="GGEC01054134">
    <property type="protein sequence ID" value="MBX34618.1"/>
    <property type="molecule type" value="Transcribed_RNA"/>
</dbReference>
<keyword evidence="1" id="KW-1133">Transmembrane helix</keyword>
<reference evidence="3" key="1">
    <citation type="submission" date="2018-02" db="EMBL/GenBank/DDBJ databases">
        <title>Rhizophora mucronata_Transcriptome.</title>
        <authorList>
            <person name="Meera S.P."/>
            <person name="Sreeshan A."/>
            <person name="Augustine A."/>
        </authorList>
    </citation>
    <scope>NUCLEOTIDE SEQUENCE</scope>
    <source>
        <tissue evidence="3">Leaf</tissue>
    </source>
</reference>
<evidence type="ECO:0000313" key="2">
    <source>
        <dbReference type="EMBL" id="MBX34618.1"/>
    </source>
</evidence>
<sequence>MILLKLKSSCVKLWYSPILVGIVLVILLFLSIKIVKDFMFLTKSSEELPLYKSLILNCFKEVRLANSDGIGPTKELPVNRKSLSFDQFPMKAGIVPVSSLSEPQRVSMFCQLANVEGISPLNPQLSNRIRCKFVQFPSSEGRDPEKLFPPK</sequence>
<dbReference type="AlphaFoldDB" id="A0A2P2MWM5"/>
<evidence type="ECO:0000256" key="1">
    <source>
        <dbReference type="SAM" id="Phobius"/>
    </source>
</evidence>
<feature type="transmembrane region" description="Helical" evidence="1">
    <location>
        <begin position="13"/>
        <end position="35"/>
    </location>
</feature>
<keyword evidence="2" id="KW-0808">Transferase</keyword>